<gene>
    <name evidence="8" type="ORF">GCM10022402_39470</name>
</gene>
<comment type="caution">
    <text evidence="8">The sequence shown here is derived from an EMBL/GenBank/DDBJ whole genome shotgun (WGS) entry which is preliminary data.</text>
</comment>
<feature type="domain" description="D-isomer specific 2-hydroxyacid dehydrogenase NAD-binding" evidence="7">
    <location>
        <begin position="136"/>
        <end position="322"/>
    </location>
</feature>
<dbReference type="InterPro" id="IPR036291">
    <property type="entry name" value="NAD(P)-bd_dom_sf"/>
</dbReference>
<evidence type="ECO:0000256" key="2">
    <source>
        <dbReference type="ARBA" id="ARBA00023002"/>
    </source>
</evidence>
<dbReference type="Pfam" id="PF02826">
    <property type="entry name" value="2-Hacid_dh_C"/>
    <property type="match status" value="1"/>
</dbReference>
<dbReference type="InterPro" id="IPR058205">
    <property type="entry name" value="D-LDH-like"/>
</dbReference>
<evidence type="ECO:0000313" key="9">
    <source>
        <dbReference type="Proteomes" id="UP001500908"/>
    </source>
</evidence>
<dbReference type="CDD" id="cd12183">
    <property type="entry name" value="LDH_like_2"/>
    <property type="match status" value="1"/>
</dbReference>
<dbReference type="Proteomes" id="UP001500908">
    <property type="component" value="Unassembled WGS sequence"/>
</dbReference>
<feature type="region of interest" description="Disordered" evidence="5">
    <location>
        <begin position="1"/>
        <end position="21"/>
    </location>
</feature>
<dbReference type="SUPFAM" id="SSF52283">
    <property type="entry name" value="Formate/glycerate dehydrogenase catalytic domain-like"/>
    <property type="match status" value="1"/>
</dbReference>
<dbReference type="InterPro" id="IPR006140">
    <property type="entry name" value="D-isomer_DH_NAD-bd"/>
</dbReference>
<dbReference type="PANTHER" id="PTHR43026">
    <property type="entry name" value="2-HYDROXYACID DEHYDROGENASE HOMOLOG 1-RELATED"/>
    <property type="match status" value="1"/>
</dbReference>
<proteinExistence type="inferred from homology"/>
<keyword evidence="3" id="KW-0520">NAD</keyword>
<organism evidence="8 9">
    <name type="scientific">Salinactinospora qingdaonensis</name>
    <dbReference type="NCBI Taxonomy" id="702744"/>
    <lineage>
        <taxon>Bacteria</taxon>
        <taxon>Bacillati</taxon>
        <taxon>Actinomycetota</taxon>
        <taxon>Actinomycetes</taxon>
        <taxon>Streptosporangiales</taxon>
        <taxon>Nocardiopsidaceae</taxon>
        <taxon>Salinactinospora</taxon>
    </lineage>
</organism>
<dbReference type="EMBL" id="BAABDD010000024">
    <property type="protein sequence ID" value="GAA3757247.1"/>
    <property type="molecule type" value="Genomic_DNA"/>
</dbReference>
<comment type="similarity">
    <text evidence="1 4">Belongs to the D-isomer specific 2-hydroxyacid dehydrogenase family.</text>
</comment>
<evidence type="ECO:0000256" key="1">
    <source>
        <dbReference type="ARBA" id="ARBA00005854"/>
    </source>
</evidence>
<dbReference type="InterPro" id="IPR006139">
    <property type="entry name" value="D-isomer_2_OHA_DH_cat_dom"/>
</dbReference>
<dbReference type="Pfam" id="PF00389">
    <property type="entry name" value="2-Hacid_dh"/>
    <property type="match status" value="1"/>
</dbReference>
<dbReference type="PROSITE" id="PS00671">
    <property type="entry name" value="D_2_HYDROXYACID_DH_3"/>
    <property type="match status" value="1"/>
</dbReference>
<sequence>MDADREETPNPMPDRLMNTAPEPRPLRVAVYSSKPYDREYLELANREHGHDLRFLESRLTLDTAPLAAGHQAVCVFVNDELSAAVLEALAAEGVRLVALRSSGYNHVDLAAAAKLGITVTRVPDYSPHAVAEHCAGLVLALNRKIHRAYNRVRENNFALSGLLGFDLFGKTVGVVGTGRIGTCFARIMVGFGCRVLAADPMPNEECRGLGVEYVPLEELCARSDIVALHCPLTPRTHHLVDRERLAGFKPGAMLINTSRGALVDTEALIDALKSGRISHLALDVYEEEAGLFFEDRSELLPRDDLFARLLSFPNVLVTGHQGFFTREALAAIGDSVVAALTAFAHGETPQNTVAPPEQPSG</sequence>
<keyword evidence="9" id="KW-1185">Reference proteome</keyword>
<evidence type="ECO:0000256" key="4">
    <source>
        <dbReference type="RuleBase" id="RU003719"/>
    </source>
</evidence>
<reference evidence="9" key="1">
    <citation type="journal article" date="2019" name="Int. J. Syst. Evol. Microbiol.">
        <title>The Global Catalogue of Microorganisms (GCM) 10K type strain sequencing project: providing services to taxonomists for standard genome sequencing and annotation.</title>
        <authorList>
            <consortium name="The Broad Institute Genomics Platform"/>
            <consortium name="The Broad Institute Genome Sequencing Center for Infectious Disease"/>
            <person name="Wu L."/>
            <person name="Ma J."/>
        </authorList>
    </citation>
    <scope>NUCLEOTIDE SEQUENCE [LARGE SCALE GENOMIC DNA]</scope>
    <source>
        <strain evidence="9">JCM 17137</strain>
    </source>
</reference>
<dbReference type="InterPro" id="IPR029753">
    <property type="entry name" value="D-isomer_DH_CS"/>
</dbReference>
<evidence type="ECO:0000259" key="6">
    <source>
        <dbReference type="Pfam" id="PF00389"/>
    </source>
</evidence>
<dbReference type="Gene3D" id="3.40.50.720">
    <property type="entry name" value="NAD(P)-binding Rossmann-like Domain"/>
    <property type="match status" value="2"/>
</dbReference>
<dbReference type="SUPFAM" id="SSF51735">
    <property type="entry name" value="NAD(P)-binding Rossmann-fold domains"/>
    <property type="match status" value="1"/>
</dbReference>
<evidence type="ECO:0000259" key="7">
    <source>
        <dbReference type="Pfam" id="PF02826"/>
    </source>
</evidence>
<protein>
    <submittedName>
        <fullName evidence="8">2-hydroxyacid dehydrogenase</fullName>
    </submittedName>
</protein>
<keyword evidence="2 4" id="KW-0560">Oxidoreductase</keyword>
<accession>A0ABP7G9D4</accession>
<dbReference type="PANTHER" id="PTHR43026:SF1">
    <property type="entry name" value="2-HYDROXYACID DEHYDROGENASE HOMOLOG 1-RELATED"/>
    <property type="match status" value="1"/>
</dbReference>
<evidence type="ECO:0000313" key="8">
    <source>
        <dbReference type="EMBL" id="GAA3757247.1"/>
    </source>
</evidence>
<feature type="domain" description="D-isomer specific 2-hydroxyacid dehydrogenase catalytic" evidence="6">
    <location>
        <begin position="28"/>
        <end position="353"/>
    </location>
</feature>
<evidence type="ECO:0000256" key="5">
    <source>
        <dbReference type="SAM" id="MobiDB-lite"/>
    </source>
</evidence>
<evidence type="ECO:0000256" key="3">
    <source>
        <dbReference type="ARBA" id="ARBA00023027"/>
    </source>
</evidence>
<name>A0ABP7G9D4_9ACTN</name>
<dbReference type="PROSITE" id="PS00670">
    <property type="entry name" value="D_2_HYDROXYACID_DH_2"/>
    <property type="match status" value="1"/>
</dbReference>